<proteinExistence type="predicted"/>
<feature type="compositionally biased region" description="Acidic residues" evidence="1">
    <location>
        <begin position="885"/>
        <end position="903"/>
    </location>
</feature>
<feature type="region of interest" description="Disordered" evidence="1">
    <location>
        <begin position="832"/>
        <end position="913"/>
    </location>
</feature>
<feature type="region of interest" description="Disordered" evidence="1">
    <location>
        <begin position="326"/>
        <end position="390"/>
    </location>
</feature>
<evidence type="ECO:0000313" key="2">
    <source>
        <dbReference type="EMBL" id="EGG02871.1"/>
    </source>
</evidence>
<protein>
    <recommendedName>
        <fullName evidence="4">Retrotransposon gag domain-containing protein</fullName>
    </recommendedName>
</protein>
<dbReference type="VEuPathDB" id="FungiDB:MELLADRAFT_109774"/>
<feature type="region of interest" description="Disordered" evidence="1">
    <location>
        <begin position="204"/>
        <end position="229"/>
    </location>
</feature>
<feature type="compositionally biased region" description="Polar residues" evidence="1">
    <location>
        <begin position="120"/>
        <end position="129"/>
    </location>
</feature>
<dbReference type="RefSeq" id="XP_007413984.1">
    <property type="nucleotide sequence ID" value="XM_007413922.1"/>
</dbReference>
<accession>F4RXL4</accession>
<dbReference type="HOGENOM" id="CLU_303049_0_0_1"/>
<gene>
    <name evidence="2" type="ORF">MELLADRAFT_109774</name>
</gene>
<feature type="compositionally biased region" description="Basic and acidic residues" evidence="1">
    <location>
        <begin position="1"/>
        <end position="17"/>
    </location>
</feature>
<evidence type="ECO:0008006" key="4">
    <source>
        <dbReference type="Google" id="ProtNLM"/>
    </source>
</evidence>
<feature type="compositionally biased region" description="Polar residues" evidence="1">
    <location>
        <begin position="150"/>
        <end position="159"/>
    </location>
</feature>
<name>F4RXL4_MELLP</name>
<dbReference type="InterPro" id="IPR001611">
    <property type="entry name" value="Leu-rich_rpt"/>
</dbReference>
<dbReference type="EMBL" id="GL883128">
    <property type="protein sequence ID" value="EGG02871.1"/>
    <property type="molecule type" value="Genomic_DNA"/>
</dbReference>
<feature type="compositionally biased region" description="Basic and acidic residues" evidence="1">
    <location>
        <begin position="862"/>
        <end position="880"/>
    </location>
</feature>
<feature type="region of interest" description="Disordered" evidence="1">
    <location>
        <begin position="1"/>
        <end position="183"/>
    </location>
</feature>
<dbReference type="InParanoid" id="F4RXL4"/>
<feature type="compositionally biased region" description="Polar residues" evidence="1">
    <location>
        <begin position="211"/>
        <end position="223"/>
    </location>
</feature>
<dbReference type="GeneID" id="18923865"/>
<dbReference type="KEGG" id="mlr:MELLADRAFT_109774"/>
<feature type="compositionally biased region" description="Basic and acidic residues" evidence="1">
    <location>
        <begin position="835"/>
        <end position="853"/>
    </location>
</feature>
<feature type="compositionally biased region" description="Basic and acidic residues" evidence="1">
    <location>
        <begin position="370"/>
        <end position="383"/>
    </location>
</feature>
<dbReference type="Proteomes" id="UP000001072">
    <property type="component" value="Unassembled WGS sequence"/>
</dbReference>
<dbReference type="AlphaFoldDB" id="F4RXL4"/>
<evidence type="ECO:0000313" key="3">
    <source>
        <dbReference type="Proteomes" id="UP000001072"/>
    </source>
</evidence>
<feature type="compositionally biased region" description="Polar residues" evidence="1">
    <location>
        <begin position="21"/>
        <end position="38"/>
    </location>
</feature>
<sequence>MPPRKSDRVRAIEEKLGRPSYSETSRRCSSVGPTSARPNARRSSIRSATTDHNVGRGETPNVPTQEKLHQLEKSSRNEPEQYPGNHDLSQLVEEQSRQLDAAPGRGGSPEEVFGMESVLRRTQVQSENQPWLHRQESEPSTSIAARAGTSAVQLVSRANPQEPLKSSERALSETSSRRGGIGQHAVDAVLQPSLLPGDQRDQQIPEEQRKVSLSSNPKPTGTVQPVEKTFISPPSPFLFSRRVAYENNNDVFRSTVMMPTPVSETSVPVQKVVHPTTSPLVQNDVTPIPFRQVVSPKVHALETISTPMTENDKIERALKNKNLERISQENPETKRIETSVPMPENSKIQETSEHLSTKKSVNSLLPITDSKVEGPTKRQDSHSAGRTVSLVEKEELRHKRIKEDLPETDNSVMKTKSIEEILRETENRISPFLLAGPVNTMPHKMSPLSPDKEFSLNNKFSALKIHSETNSPKSHISVPDKEFRIHKTLKTVQSHIENKLEETIKALNSKWDNSVELLNEEMNMNFEEIRHSILHTNNNIDISAIAIVLDDHQTNMESNMQLLLHSHKEHSEVHLKHLGELMCVLGEKLDSAAQRTENIHRNVNRLISLTERTHNQNHSGTYSHRDHIPIANEPEILSNNPFAHEFPAMQQPMFRELHINASTRTAMDNPKSTVDDRRSNESVGQALLAIIMTHSARAWYTSKQTTEGPSSWARWKELIKDTYGTPVWKRKMSTAFDRDTFRAEHREKPLAWLLLQRRRMVAAWPFLTTSDQIDKILSLCHGDIEHAVQSRIKDHSNYKMFMAIFEEVVTHTSIGKHKTSYSKRFTNEAIATSDYKQKDDRKEQSSRDYRDRTPGTNHKPRDKPFFKKDSDQKPRFEKKAVNTVELDDRETDVETRIEDEDQSEAGSETTDNEQDICIGNIEMTNQVQGNGQADEDYNTDSTGSVIEGDSLSLEELAHNLHIAEFAHVESNYPPFIKRLEMGTINPSLTLSISINGILDSLVLDTNNIQSIMPLSHLRIYCP</sequence>
<dbReference type="PROSITE" id="PS51450">
    <property type="entry name" value="LRR"/>
    <property type="match status" value="1"/>
</dbReference>
<feature type="compositionally biased region" description="Basic and acidic residues" evidence="1">
    <location>
        <begin position="66"/>
        <end position="79"/>
    </location>
</feature>
<reference evidence="3" key="1">
    <citation type="journal article" date="2011" name="Proc. Natl. Acad. Sci. U.S.A.">
        <title>Obligate biotrophy features unraveled by the genomic analysis of rust fungi.</title>
        <authorList>
            <person name="Duplessis S."/>
            <person name="Cuomo C.A."/>
            <person name="Lin Y.-C."/>
            <person name="Aerts A."/>
            <person name="Tisserant E."/>
            <person name="Veneault-Fourrey C."/>
            <person name="Joly D.L."/>
            <person name="Hacquard S."/>
            <person name="Amselem J."/>
            <person name="Cantarel B.L."/>
            <person name="Chiu R."/>
            <person name="Coutinho P.M."/>
            <person name="Feau N."/>
            <person name="Field M."/>
            <person name="Frey P."/>
            <person name="Gelhaye E."/>
            <person name="Goldberg J."/>
            <person name="Grabherr M.G."/>
            <person name="Kodira C.D."/>
            <person name="Kohler A."/>
            <person name="Kuees U."/>
            <person name="Lindquist E.A."/>
            <person name="Lucas S.M."/>
            <person name="Mago R."/>
            <person name="Mauceli E."/>
            <person name="Morin E."/>
            <person name="Murat C."/>
            <person name="Pangilinan J.L."/>
            <person name="Park R."/>
            <person name="Pearson M."/>
            <person name="Quesneville H."/>
            <person name="Rouhier N."/>
            <person name="Sakthikumar S."/>
            <person name="Salamov A.A."/>
            <person name="Schmutz J."/>
            <person name="Selles B."/>
            <person name="Shapiro H."/>
            <person name="Tanguay P."/>
            <person name="Tuskan G.A."/>
            <person name="Henrissat B."/>
            <person name="Van de Peer Y."/>
            <person name="Rouze P."/>
            <person name="Ellis J.G."/>
            <person name="Dodds P.N."/>
            <person name="Schein J.E."/>
            <person name="Zhong S."/>
            <person name="Hamelin R.C."/>
            <person name="Grigoriev I.V."/>
            <person name="Szabo L.J."/>
            <person name="Martin F."/>
        </authorList>
    </citation>
    <scope>NUCLEOTIDE SEQUENCE [LARGE SCALE GENOMIC DNA]</scope>
    <source>
        <strain evidence="3">98AG31 / pathotype 3-4-7</strain>
    </source>
</reference>
<organism evidence="3">
    <name type="scientific">Melampsora larici-populina (strain 98AG31 / pathotype 3-4-7)</name>
    <name type="common">Poplar leaf rust fungus</name>
    <dbReference type="NCBI Taxonomy" id="747676"/>
    <lineage>
        <taxon>Eukaryota</taxon>
        <taxon>Fungi</taxon>
        <taxon>Dikarya</taxon>
        <taxon>Basidiomycota</taxon>
        <taxon>Pucciniomycotina</taxon>
        <taxon>Pucciniomycetes</taxon>
        <taxon>Pucciniales</taxon>
        <taxon>Melampsoraceae</taxon>
        <taxon>Melampsora</taxon>
    </lineage>
</organism>
<keyword evidence="3" id="KW-1185">Reference proteome</keyword>
<evidence type="ECO:0000256" key="1">
    <source>
        <dbReference type="SAM" id="MobiDB-lite"/>
    </source>
</evidence>
<feature type="compositionally biased region" description="Basic and acidic residues" evidence="1">
    <location>
        <begin position="326"/>
        <end position="337"/>
    </location>
</feature>
<dbReference type="OrthoDB" id="2507294at2759"/>